<reference evidence="2 3" key="1">
    <citation type="submission" date="2024-03" db="EMBL/GenBank/DDBJ databases">
        <title>Natural products discovery in diverse microorganisms through a two-stage MS feature dereplication strategy.</title>
        <authorList>
            <person name="Zhang R."/>
        </authorList>
    </citation>
    <scope>NUCLEOTIDE SEQUENCE [LARGE SCALE GENOMIC DNA]</scope>
    <source>
        <strain evidence="2 3">18930</strain>
    </source>
</reference>
<evidence type="ECO:0000313" key="2">
    <source>
        <dbReference type="EMBL" id="WXG71278.1"/>
    </source>
</evidence>
<sequence length="210" mass="23064">MDTGNEPVRHAFLARAPSFEPPIDSDCAHRARACGPANRSTPPGGLDRRSRPFPRSVGLHPGSDTHTLDSHTPHNHPDTSRHRPTGGNGDSSEQFPLADARRGAEQAFRLLLEVLDRRRPAEHMDKLFTPGVVESVKTIVRTRPPGLRLGTASLRQVHVSRAAPNAAEVFATYNRGQRVFAVAARLELRTAARQTAARRTTWTVTSLRVV</sequence>
<gene>
    <name evidence="2" type="ORF">WDS16_12815</name>
</gene>
<feature type="region of interest" description="Disordered" evidence="1">
    <location>
        <begin position="13"/>
        <end position="95"/>
    </location>
</feature>
<dbReference type="Proteomes" id="UP001432000">
    <property type="component" value="Chromosome"/>
</dbReference>
<accession>A0ABZ2PTT5</accession>
<organism evidence="2 3">
    <name type="scientific">Rhodococcus sovatensis</name>
    <dbReference type="NCBI Taxonomy" id="1805840"/>
    <lineage>
        <taxon>Bacteria</taxon>
        <taxon>Bacillati</taxon>
        <taxon>Actinomycetota</taxon>
        <taxon>Actinomycetes</taxon>
        <taxon>Mycobacteriales</taxon>
        <taxon>Nocardiaceae</taxon>
        <taxon>Rhodococcus</taxon>
    </lineage>
</organism>
<dbReference type="InterPro" id="IPR045596">
    <property type="entry name" value="DUF6459"/>
</dbReference>
<evidence type="ECO:0000313" key="3">
    <source>
        <dbReference type="Proteomes" id="UP001432000"/>
    </source>
</evidence>
<keyword evidence="3" id="KW-1185">Reference proteome</keyword>
<evidence type="ECO:0000256" key="1">
    <source>
        <dbReference type="SAM" id="MobiDB-lite"/>
    </source>
</evidence>
<dbReference type="Pfam" id="PF20060">
    <property type="entry name" value="DUF6459"/>
    <property type="match status" value="1"/>
</dbReference>
<proteinExistence type="predicted"/>
<dbReference type="RefSeq" id="WP_338893005.1">
    <property type="nucleotide sequence ID" value="NZ_CP147846.1"/>
</dbReference>
<name>A0ABZ2PTT5_9NOCA</name>
<feature type="compositionally biased region" description="Basic and acidic residues" evidence="1">
    <location>
        <begin position="66"/>
        <end position="81"/>
    </location>
</feature>
<protein>
    <submittedName>
        <fullName evidence="2">Rv3235 family protein</fullName>
    </submittedName>
</protein>
<dbReference type="EMBL" id="CP147846">
    <property type="protein sequence ID" value="WXG71278.1"/>
    <property type="molecule type" value="Genomic_DNA"/>
</dbReference>